<sequence length="159" mass="16993">MSVAGLSGARAATAAPTLSGEVILTLSGQVGTPETGATTAFDLGMLDSLPQREIVTATPWHEGTPRFSGPTIDSVLEAAQARGAMLIIRALNDYASDMPVEDARTIPVILATRIDGKVISVRDKGPIFVIYPFDQQPELFNEVYFTRSVWQVTAIEVMG</sequence>
<reference evidence="1 2" key="1">
    <citation type="submission" date="2019-06" db="EMBL/GenBank/DDBJ databases">
        <title>YIM 131921 draft genome.</title>
        <authorList>
            <person name="Jiang L."/>
        </authorList>
    </citation>
    <scope>NUCLEOTIDE SEQUENCE [LARGE SCALE GENOMIC DNA]</scope>
    <source>
        <strain evidence="1 2">YIM 131921</strain>
    </source>
</reference>
<dbReference type="OrthoDB" id="9798763at2"/>
<accession>A0A5C4MQ62</accession>
<dbReference type="SUPFAM" id="SSF56524">
    <property type="entry name" value="Oxidoreductase molybdopterin-binding domain"/>
    <property type="match status" value="1"/>
</dbReference>
<dbReference type="Proteomes" id="UP000305887">
    <property type="component" value="Unassembled WGS sequence"/>
</dbReference>
<protein>
    <submittedName>
        <fullName evidence="1">Oxidoreductase</fullName>
    </submittedName>
</protein>
<evidence type="ECO:0000313" key="1">
    <source>
        <dbReference type="EMBL" id="TNC48040.1"/>
    </source>
</evidence>
<dbReference type="EMBL" id="VDFU01000020">
    <property type="protein sequence ID" value="TNC48040.1"/>
    <property type="molecule type" value="Genomic_DNA"/>
</dbReference>
<proteinExistence type="predicted"/>
<name>A0A5C4MQ62_9RHOB</name>
<comment type="caution">
    <text evidence="1">The sequence shown here is derived from an EMBL/GenBank/DDBJ whole genome shotgun (WGS) entry which is preliminary data.</text>
</comment>
<dbReference type="Gene3D" id="3.90.420.10">
    <property type="entry name" value="Oxidoreductase, molybdopterin-binding domain"/>
    <property type="match status" value="1"/>
</dbReference>
<gene>
    <name evidence="1" type="ORF">FHG66_15445</name>
</gene>
<dbReference type="AlphaFoldDB" id="A0A5C4MQ62"/>
<keyword evidence="2" id="KW-1185">Reference proteome</keyword>
<evidence type="ECO:0000313" key="2">
    <source>
        <dbReference type="Proteomes" id="UP000305887"/>
    </source>
</evidence>
<dbReference type="InterPro" id="IPR036374">
    <property type="entry name" value="OxRdtase_Mopterin-bd_sf"/>
</dbReference>
<organism evidence="1 2">
    <name type="scientific">Rubellimicrobium rubrum</name>
    <dbReference type="NCBI Taxonomy" id="2585369"/>
    <lineage>
        <taxon>Bacteria</taxon>
        <taxon>Pseudomonadati</taxon>
        <taxon>Pseudomonadota</taxon>
        <taxon>Alphaproteobacteria</taxon>
        <taxon>Rhodobacterales</taxon>
        <taxon>Roseobacteraceae</taxon>
        <taxon>Rubellimicrobium</taxon>
    </lineage>
</organism>